<dbReference type="PANTHER" id="PTHR32552">
    <property type="entry name" value="FERRICHROME IRON RECEPTOR-RELATED"/>
    <property type="match status" value="1"/>
</dbReference>
<organism evidence="16 17">
    <name type="scientific">Candidatus Ordinivivax streblomastigis</name>
    <dbReference type="NCBI Taxonomy" id="2540710"/>
    <lineage>
        <taxon>Bacteria</taxon>
        <taxon>Pseudomonadati</taxon>
        <taxon>Bacteroidota</taxon>
        <taxon>Bacteroidia</taxon>
        <taxon>Bacteroidales</taxon>
        <taxon>Candidatus Ordinivivax</taxon>
    </lineage>
</organism>
<keyword evidence="7" id="KW-0406">Ion transport</keyword>
<evidence type="ECO:0000256" key="2">
    <source>
        <dbReference type="ARBA" id="ARBA00022448"/>
    </source>
</evidence>
<keyword evidence="5 11" id="KW-0812">Transmembrane</keyword>
<comment type="similarity">
    <text evidence="11 12">Belongs to the TonB-dependent receptor family.</text>
</comment>
<proteinExistence type="inferred from homology"/>
<evidence type="ECO:0000256" key="6">
    <source>
        <dbReference type="ARBA" id="ARBA00023004"/>
    </source>
</evidence>
<dbReference type="PANTHER" id="PTHR32552:SF81">
    <property type="entry name" value="TONB-DEPENDENT OUTER MEMBRANE RECEPTOR"/>
    <property type="match status" value="1"/>
</dbReference>
<evidence type="ECO:0000256" key="3">
    <source>
        <dbReference type="ARBA" id="ARBA00022452"/>
    </source>
</evidence>
<keyword evidence="4" id="KW-0410">Iron transport</keyword>
<feature type="domain" description="TonB-dependent receptor-like beta-barrel" evidence="14">
    <location>
        <begin position="173"/>
        <end position="712"/>
    </location>
</feature>
<dbReference type="InterPro" id="IPR012910">
    <property type="entry name" value="Plug_dom"/>
</dbReference>
<dbReference type="SUPFAM" id="SSF56935">
    <property type="entry name" value="Porins"/>
    <property type="match status" value="1"/>
</dbReference>
<comment type="subcellular location">
    <subcellularLocation>
        <location evidence="1 11">Cell outer membrane</location>
        <topology evidence="1 11">Multi-pass membrane protein</topology>
    </subcellularLocation>
</comment>
<evidence type="ECO:0000256" key="11">
    <source>
        <dbReference type="PROSITE-ProRule" id="PRU01360"/>
    </source>
</evidence>
<gene>
    <name evidence="16" type="ORF">EZS26_000010</name>
</gene>
<keyword evidence="3 11" id="KW-1134">Transmembrane beta strand</keyword>
<evidence type="ECO:0000259" key="15">
    <source>
        <dbReference type="Pfam" id="PF07715"/>
    </source>
</evidence>
<keyword evidence="6" id="KW-0408">Iron</keyword>
<dbReference type="PROSITE" id="PS52016">
    <property type="entry name" value="TONB_DEPENDENT_REC_3"/>
    <property type="match status" value="1"/>
</dbReference>
<dbReference type="AlphaFoldDB" id="A0A5M8P4N1"/>
<sequence>MYCFFAAVLSLFILPTDTVAPVALPEIIIATSPKEYLNMEKQPAMVSSFSLADMESKRIHEAKDFSLLTPNLYLPDYGSKMTSSIYIRGIGARMDQPALGLYVDNVPVMSKNNYDFDFFDIRQISILRGPQGTLYGRNAIGGVINVHTLSPFGYQGTRIAAEYGNANTIRYRMATYQLPKEDFGYSLAVNHAQSDGFFTNQYNDEKADRIRNDGLRFRVQKQWNNWQLDNIVSFNSVQQNGFAYALYNETTGHIAPINHNDPCLYNRMGISNGTTFQYRNNTVQFSSATSLQYTDDTMTLDQDFLPKSMFTLTQAQTEKAVTQECILKSNPGNAWEWLSGAFAFYKTIAMDAPVTFKRDGIDELILANANKGIHYLYPDDDLLIEENEFVIQSRFKLPVAGASLFHQSAWNWNRWKFTAGLRLDMEYNTIQYHNSASFHYYFPPATADYTLLKTTMDNKHHQTFYELTPCFSALYQAEQGNLYFSASRGYKTGGFNTQIFSDILQNQMMNELISLLDIGLTADNSLYGNTNQAIAYKPEYSWNYEIGSHSNWIDKRLQIHTALFYIDCSDQQLTIFPPGQSTGRLMSNAGKTRSFGAELSFVYTCNQWEWSGNYGYTNARFLSYRDGKADYAGKYVPYAPQNTVSLNGEYHWNIKKPWIDDVVFRADWRGAGKIYWNESNTLSQAFYGQLGASISCKKDGYLFSIYGKNVNNTVYQTFYFKSVGNSFVQQSKPLQIGLSVKIEI</sequence>
<dbReference type="Pfam" id="PF00593">
    <property type="entry name" value="TonB_dep_Rec_b-barrel"/>
    <property type="match status" value="1"/>
</dbReference>
<feature type="signal peptide" evidence="13">
    <location>
        <begin position="1"/>
        <end position="20"/>
    </location>
</feature>
<keyword evidence="9 11" id="KW-0472">Membrane</keyword>
<evidence type="ECO:0000256" key="13">
    <source>
        <dbReference type="SAM" id="SignalP"/>
    </source>
</evidence>
<evidence type="ECO:0000259" key="14">
    <source>
        <dbReference type="Pfam" id="PF00593"/>
    </source>
</evidence>
<evidence type="ECO:0000256" key="10">
    <source>
        <dbReference type="ARBA" id="ARBA00023237"/>
    </source>
</evidence>
<evidence type="ECO:0000256" key="4">
    <source>
        <dbReference type="ARBA" id="ARBA00022496"/>
    </source>
</evidence>
<reference evidence="16 17" key="1">
    <citation type="submission" date="2019-03" db="EMBL/GenBank/DDBJ databases">
        <title>Single cell metagenomics reveals metabolic interactions within the superorganism composed of flagellate Streblomastix strix and complex community of Bacteroidetes bacteria on its surface.</title>
        <authorList>
            <person name="Treitli S.C."/>
            <person name="Kolisko M."/>
            <person name="Husnik F."/>
            <person name="Keeling P."/>
            <person name="Hampl V."/>
        </authorList>
    </citation>
    <scope>NUCLEOTIDE SEQUENCE [LARGE SCALE GENOMIC DNA]</scope>
    <source>
        <strain evidence="16">St1</strain>
    </source>
</reference>
<keyword evidence="16" id="KW-0675">Receptor</keyword>
<keyword evidence="2 11" id="KW-0813">Transport</keyword>
<dbReference type="GO" id="GO:0006826">
    <property type="term" value="P:iron ion transport"/>
    <property type="evidence" value="ECO:0007669"/>
    <property type="project" value="UniProtKB-KW"/>
</dbReference>
<keyword evidence="13" id="KW-0732">Signal</keyword>
<feature type="chain" id="PRO_5024356936" evidence="13">
    <location>
        <begin position="21"/>
        <end position="744"/>
    </location>
</feature>
<dbReference type="InterPro" id="IPR039426">
    <property type="entry name" value="TonB-dep_rcpt-like"/>
</dbReference>
<dbReference type="GO" id="GO:0009279">
    <property type="term" value="C:cell outer membrane"/>
    <property type="evidence" value="ECO:0007669"/>
    <property type="project" value="UniProtKB-SubCell"/>
</dbReference>
<evidence type="ECO:0000256" key="5">
    <source>
        <dbReference type="ARBA" id="ARBA00022692"/>
    </source>
</evidence>
<evidence type="ECO:0000256" key="1">
    <source>
        <dbReference type="ARBA" id="ARBA00004571"/>
    </source>
</evidence>
<accession>A0A5M8P4N1</accession>
<feature type="domain" description="TonB-dependent receptor plug" evidence="15">
    <location>
        <begin position="40"/>
        <end position="143"/>
    </location>
</feature>
<comment type="caution">
    <text evidence="16">The sequence shown here is derived from an EMBL/GenBank/DDBJ whole genome shotgun (WGS) entry which is preliminary data.</text>
</comment>
<dbReference type="Pfam" id="PF07715">
    <property type="entry name" value="Plug"/>
    <property type="match status" value="1"/>
</dbReference>
<dbReference type="InterPro" id="IPR036942">
    <property type="entry name" value="Beta-barrel_TonB_sf"/>
</dbReference>
<dbReference type="Proteomes" id="UP000324575">
    <property type="component" value="Unassembled WGS sequence"/>
</dbReference>
<dbReference type="InterPro" id="IPR000531">
    <property type="entry name" value="Beta-barrel_TonB"/>
</dbReference>
<evidence type="ECO:0000256" key="9">
    <source>
        <dbReference type="ARBA" id="ARBA00023136"/>
    </source>
</evidence>
<evidence type="ECO:0000313" key="16">
    <source>
        <dbReference type="EMBL" id="KAA6303459.1"/>
    </source>
</evidence>
<evidence type="ECO:0000256" key="12">
    <source>
        <dbReference type="RuleBase" id="RU003357"/>
    </source>
</evidence>
<evidence type="ECO:0000313" key="17">
    <source>
        <dbReference type="Proteomes" id="UP000324575"/>
    </source>
</evidence>
<evidence type="ECO:0000256" key="7">
    <source>
        <dbReference type="ARBA" id="ARBA00023065"/>
    </source>
</evidence>
<dbReference type="EMBL" id="SNRX01000001">
    <property type="protein sequence ID" value="KAA6303459.1"/>
    <property type="molecule type" value="Genomic_DNA"/>
</dbReference>
<keyword evidence="8 12" id="KW-0798">TonB box</keyword>
<dbReference type="Gene3D" id="2.40.170.20">
    <property type="entry name" value="TonB-dependent receptor, beta-barrel domain"/>
    <property type="match status" value="1"/>
</dbReference>
<evidence type="ECO:0000256" key="8">
    <source>
        <dbReference type="ARBA" id="ARBA00023077"/>
    </source>
</evidence>
<name>A0A5M8P4N1_9BACT</name>
<keyword evidence="10 11" id="KW-0998">Cell outer membrane</keyword>
<protein>
    <submittedName>
        <fullName evidence="16">Pesticin receptor</fullName>
    </submittedName>
</protein>